<name>A0A5N6E2K5_ASPPA</name>
<dbReference type="SUPFAM" id="SSF48464">
    <property type="entry name" value="ENTH/VHS domain"/>
    <property type="match status" value="1"/>
</dbReference>
<organism evidence="3 4">
    <name type="scientific">Aspergillus parasiticus</name>
    <dbReference type="NCBI Taxonomy" id="5067"/>
    <lineage>
        <taxon>Eukaryota</taxon>
        <taxon>Fungi</taxon>
        <taxon>Dikarya</taxon>
        <taxon>Ascomycota</taxon>
        <taxon>Pezizomycotina</taxon>
        <taxon>Eurotiomycetes</taxon>
        <taxon>Eurotiomycetidae</taxon>
        <taxon>Eurotiales</taxon>
        <taxon>Aspergillaceae</taxon>
        <taxon>Aspergillus</taxon>
        <taxon>Aspergillus subgen. Circumdati</taxon>
    </lineage>
</organism>
<dbReference type="GO" id="GO:0099122">
    <property type="term" value="F:RNA polymerase II C-terminal domain binding"/>
    <property type="evidence" value="ECO:0007669"/>
    <property type="project" value="InterPro"/>
</dbReference>
<dbReference type="EMBL" id="ML734938">
    <property type="protein sequence ID" value="KAB8211752.1"/>
    <property type="molecule type" value="Genomic_DNA"/>
</dbReference>
<reference evidence="3 4" key="1">
    <citation type="submission" date="2019-04" db="EMBL/GenBank/DDBJ databases">
        <title>Fungal friends and foes A comparative genomics study of 23 Aspergillus species from section Flavi.</title>
        <authorList>
            <consortium name="DOE Joint Genome Institute"/>
            <person name="Kjaerbolling I."/>
            <person name="Vesth T.C."/>
            <person name="Frisvad J.C."/>
            <person name="Nybo J.L."/>
            <person name="Theobald S."/>
            <person name="Kildgaard S."/>
            <person name="Petersen T.I."/>
            <person name="Kuo A."/>
            <person name="Sato A."/>
            <person name="Lyhne E.K."/>
            <person name="Kogle M.E."/>
            <person name="Wiebenga A."/>
            <person name="Kun R.S."/>
            <person name="Lubbers R.J."/>
            <person name="Makela M.R."/>
            <person name="Barry K."/>
            <person name="Chovatia M."/>
            <person name="Clum A."/>
            <person name="Daum C."/>
            <person name="Haridas S."/>
            <person name="He G."/>
            <person name="LaButti K."/>
            <person name="Lipzen A."/>
            <person name="Mondo S."/>
            <person name="Pangilinan J."/>
            <person name="Riley R."/>
            <person name="Salamov A."/>
            <person name="Simmons B.A."/>
            <person name="Magnuson J.K."/>
            <person name="Henrissat B."/>
            <person name="Mortensen U.H."/>
            <person name="Larsen T.O."/>
            <person name="De vries R.P."/>
            <person name="Grigoriev I.V."/>
            <person name="Machida M."/>
            <person name="Baker S.E."/>
            <person name="Andersen M.R."/>
        </authorList>
    </citation>
    <scope>NUCLEOTIDE SEQUENCE [LARGE SCALE GENOMIC DNA]</scope>
    <source>
        <strain evidence="3 4">CBS 117618</strain>
    </source>
</reference>
<dbReference type="Gene3D" id="1.25.40.90">
    <property type="match status" value="1"/>
</dbReference>
<dbReference type="PANTHER" id="PTHR12460">
    <property type="entry name" value="CYCLIN-DEPENDENT KINASE INHIBITOR-RELATED PROTEIN"/>
    <property type="match status" value="1"/>
</dbReference>
<evidence type="ECO:0000313" key="4">
    <source>
        <dbReference type="Proteomes" id="UP000326532"/>
    </source>
</evidence>
<dbReference type="FunFam" id="1.25.40.90:FF:000030">
    <property type="entry name" value="DUF618 domain protein"/>
    <property type="match status" value="1"/>
</dbReference>
<dbReference type="InterPro" id="IPR047883">
    <property type="entry name" value="Rtt103-like_CID"/>
</dbReference>
<evidence type="ECO:0000256" key="1">
    <source>
        <dbReference type="SAM" id="MobiDB-lite"/>
    </source>
</evidence>
<dbReference type="Proteomes" id="UP000326532">
    <property type="component" value="Unassembled WGS sequence"/>
</dbReference>
<proteinExistence type="predicted"/>
<dbReference type="PROSITE" id="PS51391">
    <property type="entry name" value="CID"/>
    <property type="match status" value="1"/>
</dbReference>
<feature type="domain" description="CID" evidence="2">
    <location>
        <begin position="1"/>
        <end position="133"/>
    </location>
</feature>
<sequence>MAYTDDAVKAKLSALNETQEGIVTVAQWVMFHRRHAERTAQLWLQKLRDSPAPKRLNLIYLANEVAQQSRARRKEDFLIAFSPIIAEATATAYKGASNDIQQKLRRVVEVWRQRAIFEPPIQDAVEARIDEIDKSRSIGKKPPLGGSLFSSSSGSTPSELQPLVPLQVALSKATVASGASATTANAEYDKMHDPSTPLPTPPVHAARLSQLLKALANAESSVSEVIKSRIALIDGLEKLLETNRSALAKEQSLATQLSERRSETEAKKREVEDGIMRGLSAENSPTVHLGESEGEPVARPEVEALTPPPVEALTPVGSPKNEPQDMNFAAQNYTQSHARTAGFVLPGFGFTTEAAQNSLQDDPNGLHPKKRKVVHEEEDYAQFASGDLDADVAELLQQESNLPK</sequence>
<dbReference type="AlphaFoldDB" id="A0A5N6E2K5"/>
<feature type="region of interest" description="Disordered" evidence="1">
    <location>
        <begin position="136"/>
        <end position="156"/>
    </location>
</feature>
<evidence type="ECO:0000259" key="2">
    <source>
        <dbReference type="PROSITE" id="PS51391"/>
    </source>
</evidence>
<dbReference type="InterPro" id="IPR006569">
    <property type="entry name" value="CID_dom"/>
</dbReference>
<feature type="region of interest" description="Disordered" evidence="1">
    <location>
        <begin position="251"/>
        <end position="271"/>
    </location>
</feature>
<dbReference type="GO" id="GO:0031124">
    <property type="term" value="P:mRNA 3'-end processing"/>
    <property type="evidence" value="ECO:0007669"/>
    <property type="project" value="InterPro"/>
</dbReference>
<evidence type="ECO:0000313" key="3">
    <source>
        <dbReference type="EMBL" id="KAB8211752.1"/>
    </source>
</evidence>
<dbReference type="Pfam" id="PF04818">
    <property type="entry name" value="CID"/>
    <property type="match status" value="1"/>
</dbReference>
<dbReference type="OMA" id="LWMQRLK"/>
<dbReference type="InterPro" id="IPR008942">
    <property type="entry name" value="ENTH_VHS"/>
</dbReference>
<protein>
    <submittedName>
        <fullName evidence="3">RNA polymerase II-binding domain-containing protein</fullName>
    </submittedName>
</protein>
<dbReference type="VEuPathDB" id="FungiDB:BDV34DRAFT_185196"/>
<dbReference type="PANTHER" id="PTHR12460:SF0">
    <property type="entry name" value="CID DOMAIN-CONTAINING PROTEIN-RELATED"/>
    <property type="match status" value="1"/>
</dbReference>
<feature type="compositionally biased region" description="Basic and acidic residues" evidence="1">
    <location>
        <begin position="258"/>
        <end position="271"/>
    </location>
</feature>
<accession>A0A5N6E2K5</accession>
<gene>
    <name evidence="3" type="ORF">BDV34DRAFT_185196</name>
</gene>
<feature type="compositionally biased region" description="Low complexity" evidence="1">
    <location>
        <begin position="142"/>
        <end position="156"/>
    </location>
</feature>
<dbReference type="SMART" id="SM00582">
    <property type="entry name" value="RPR"/>
    <property type="match status" value="1"/>
</dbReference>
<keyword evidence="4" id="KW-1185">Reference proteome</keyword>
<dbReference type="CDD" id="cd17003">
    <property type="entry name" value="CID_Rtt103"/>
    <property type="match status" value="1"/>
</dbReference>